<gene>
    <name evidence="8" type="ORF">C7379_10799</name>
</gene>
<evidence type="ECO:0000256" key="5">
    <source>
        <dbReference type="PROSITE-ProRule" id="PRU01240"/>
    </source>
</evidence>
<reference evidence="8 9" key="1">
    <citation type="submission" date="2018-05" db="EMBL/GenBank/DDBJ databases">
        <title>Genomic Encyclopedia of Type Strains, Phase IV (KMG-IV): sequencing the most valuable type-strain genomes for metagenomic binning, comparative biology and taxonomic classification.</title>
        <authorList>
            <person name="Goeker M."/>
        </authorList>
    </citation>
    <scope>NUCLEOTIDE SEQUENCE [LARGE SCALE GENOMIC DNA]</scope>
    <source>
        <strain evidence="8 9">DSM 100333</strain>
    </source>
</reference>
<dbReference type="InterPro" id="IPR050131">
    <property type="entry name" value="Peptidase_S8_subtilisin-like"/>
</dbReference>
<feature type="active site" description="Charge relay system" evidence="5">
    <location>
        <position position="404"/>
    </location>
</feature>
<dbReference type="PROSITE" id="PS51892">
    <property type="entry name" value="SUBTILASE"/>
    <property type="match status" value="1"/>
</dbReference>
<dbReference type="PROSITE" id="PS00138">
    <property type="entry name" value="SUBTILASE_SER"/>
    <property type="match status" value="1"/>
</dbReference>
<evidence type="ECO:0000313" key="8">
    <source>
        <dbReference type="EMBL" id="PVX55120.1"/>
    </source>
</evidence>
<dbReference type="Gene3D" id="3.40.50.200">
    <property type="entry name" value="Peptidase S8/S53 domain"/>
    <property type="match status" value="1"/>
</dbReference>
<dbReference type="InterPro" id="IPR023828">
    <property type="entry name" value="Peptidase_S8_Ser-AS"/>
</dbReference>
<feature type="domain" description="Peptidase S8/S53" evidence="7">
    <location>
        <begin position="180"/>
        <end position="450"/>
    </location>
</feature>
<dbReference type="PANTHER" id="PTHR43806:SF67">
    <property type="entry name" value="EGF-LIKE DOMAIN-CONTAINING PROTEIN"/>
    <property type="match status" value="1"/>
</dbReference>
<dbReference type="InterPro" id="IPR036852">
    <property type="entry name" value="Peptidase_S8/S53_dom_sf"/>
</dbReference>
<keyword evidence="4 5" id="KW-0720">Serine protease</keyword>
<comment type="similarity">
    <text evidence="1 5">Belongs to the peptidase S8 family.</text>
</comment>
<evidence type="ECO:0000256" key="2">
    <source>
        <dbReference type="ARBA" id="ARBA00022670"/>
    </source>
</evidence>
<dbReference type="Proteomes" id="UP000245870">
    <property type="component" value="Unassembled WGS sequence"/>
</dbReference>
<evidence type="ECO:0000256" key="4">
    <source>
        <dbReference type="ARBA" id="ARBA00022825"/>
    </source>
</evidence>
<dbReference type="AlphaFoldDB" id="A0A2U0UBV3"/>
<feature type="active site" description="Charge relay system" evidence="5">
    <location>
        <position position="226"/>
    </location>
</feature>
<sequence length="464" mass="50641">MKKIFFLTLLVFGVMAVSAKPNKKIAYPGGHFNIFRVELKDKIGSAYTLKKPEKFLSAKALHRRAKQSLPVDSTDLPLSATYLKRLRKAGLQVIGGSKWNNTVLIKSTESSLAPQLAELDFVTHCTKVFTAPDSIYPTKPDSIVADTLAQRMLKTHHYGRGWHQIKMLNGLKLHEAGFRGDGMLIAIVDGGFMNVNRIGYFKNVNIIGQRDFAYPYTANLYDLLDHGTMVLSDIGANVDSLFVGTAPHASFLLLRSEDGDHESLVEEDYWAQAVEYADSVGADVINSSLGYSKFDDKSTNHKYREQNGKTTLISRTASMVAGKGMILVNSAGNEGSRPWKRTNCPADATNILAVAALTADSINANFSSVGPSFDGRVKPDVGAQGYKSTVIDGSGVIGTANGTSFAAPITCGMVTCLWQALPHKTAVEIMDLVRRSADRASYPDNVYGYGVPDYWKAYLMGKDK</sequence>
<dbReference type="GO" id="GO:0006508">
    <property type="term" value="P:proteolysis"/>
    <property type="evidence" value="ECO:0007669"/>
    <property type="project" value="UniProtKB-KW"/>
</dbReference>
<keyword evidence="3 5" id="KW-0378">Hydrolase</keyword>
<dbReference type="PANTHER" id="PTHR43806">
    <property type="entry name" value="PEPTIDASE S8"/>
    <property type="match status" value="1"/>
</dbReference>
<dbReference type="OrthoDB" id="9792152at2"/>
<evidence type="ECO:0000259" key="7">
    <source>
        <dbReference type="Pfam" id="PF00082"/>
    </source>
</evidence>
<dbReference type="InterPro" id="IPR000209">
    <property type="entry name" value="Peptidase_S8/S53_dom"/>
</dbReference>
<evidence type="ECO:0000256" key="1">
    <source>
        <dbReference type="ARBA" id="ARBA00011073"/>
    </source>
</evidence>
<comment type="caution">
    <text evidence="8">The sequence shown here is derived from an EMBL/GenBank/DDBJ whole genome shotgun (WGS) entry which is preliminary data.</text>
</comment>
<keyword evidence="9" id="KW-1185">Reference proteome</keyword>
<dbReference type="GO" id="GO:0004252">
    <property type="term" value="F:serine-type endopeptidase activity"/>
    <property type="evidence" value="ECO:0007669"/>
    <property type="project" value="UniProtKB-UniRule"/>
</dbReference>
<dbReference type="RefSeq" id="WP_116616305.1">
    <property type="nucleotide sequence ID" value="NZ_CAMQYP010000005.1"/>
</dbReference>
<dbReference type="PIRSF" id="PIRSF037903">
    <property type="entry name" value="Subtilisin_rel_GFO_2223"/>
    <property type="match status" value="1"/>
</dbReference>
<name>A0A2U0UBV3_9BACT</name>
<proteinExistence type="inferred from homology"/>
<keyword evidence="6" id="KW-0732">Signal</keyword>
<feature type="chain" id="PRO_5015402341" evidence="6">
    <location>
        <begin position="20"/>
        <end position="464"/>
    </location>
</feature>
<organism evidence="8 9">
    <name type="scientific">Hallella colorans</name>
    <dbReference type="NCBI Taxonomy" id="1703337"/>
    <lineage>
        <taxon>Bacteria</taxon>
        <taxon>Pseudomonadati</taxon>
        <taxon>Bacteroidota</taxon>
        <taxon>Bacteroidia</taxon>
        <taxon>Bacteroidales</taxon>
        <taxon>Prevotellaceae</taxon>
        <taxon>Hallella</taxon>
    </lineage>
</organism>
<evidence type="ECO:0000256" key="6">
    <source>
        <dbReference type="SAM" id="SignalP"/>
    </source>
</evidence>
<dbReference type="SUPFAM" id="SSF52743">
    <property type="entry name" value="Subtilisin-like"/>
    <property type="match status" value="1"/>
</dbReference>
<dbReference type="Pfam" id="PF00082">
    <property type="entry name" value="Peptidase_S8"/>
    <property type="match status" value="1"/>
</dbReference>
<dbReference type="EMBL" id="QENY01000007">
    <property type="protein sequence ID" value="PVX55120.1"/>
    <property type="molecule type" value="Genomic_DNA"/>
</dbReference>
<dbReference type="InterPro" id="IPR015500">
    <property type="entry name" value="Peptidase_S8_subtilisin-rel"/>
</dbReference>
<keyword evidence="2 5" id="KW-0645">Protease</keyword>
<evidence type="ECO:0000256" key="3">
    <source>
        <dbReference type="ARBA" id="ARBA00022801"/>
    </source>
</evidence>
<evidence type="ECO:0000313" key="9">
    <source>
        <dbReference type="Proteomes" id="UP000245870"/>
    </source>
</evidence>
<dbReference type="InterPro" id="IPR017317">
    <property type="entry name" value="Pept_S8_subtilisin_bacteroid-2"/>
</dbReference>
<accession>A0A2U0UBV3</accession>
<protein>
    <submittedName>
        <fullName evidence="8">Subtilase family protein</fullName>
    </submittedName>
</protein>
<dbReference type="PRINTS" id="PR00723">
    <property type="entry name" value="SUBTILISIN"/>
</dbReference>
<feature type="active site" description="Charge relay system" evidence="5">
    <location>
        <position position="189"/>
    </location>
</feature>
<feature type="signal peptide" evidence="6">
    <location>
        <begin position="1"/>
        <end position="19"/>
    </location>
</feature>